<reference evidence="2" key="1">
    <citation type="journal article" date="2014" name="Front. Microbiol.">
        <title>High frequency of phylogenetically diverse reductive dehalogenase-homologous genes in deep subseafloor sedimentary metagenomes.</title>
        <authorList>
            <person name="Kawai M."/>
            <person name="Futagami T."/>
            <person name="Toyoda A."/>
            <person name="Takaki Y."/>
            <person name="Nishi S."/>
            <person name="Hori S."/>
            <person name="Arai W."/>
            <person name="Tsubouchi T."/>
            <person name="Morono Y."/>
            <person name="Uchiyama I."/>
            <person name="Ito T."/>
            <person name="Fujiyama A."/>
            <person name="Inagaki F."/>
            <person name="Takami H."/>
        </authorList>
    </citation>
    <scope>NUCLEOTIDE SEQUENCE</scope>
    <source>
        <strain evidence="2">Expedition CK06-06</strain>
    </source>
</reference>
<feature type="non-terminal residue" evidence="2">
    <location>
        <position position="372"/>
    </location>
</feature>
<feature type="domain" description="Beta-lactamase-related" evidence="1">
    <location>
        <begin position="5"/>
        <end position="365"/>
    </location>
</feature>
<dbReference type="SUPFAM" id="SSF56601">
    <property type="entry name" value="beta-lactamase/transpeptidase-like"/>
    <property type="match status" value="1"/>
</dbReference>
<dbReference type="Pfam" id="PF00144">
    <property type="entry name" value="Beta-lactamase"/>
    <property type="match status" value="1"/>
</dbReference>
<organism evidence="2">
    <name type="scientific">marine sediment metagenome</name>
    <dbReference type="NCBI Taxonomy" id="412755"/>
    <lineage>
        <taxon>unclassified sequences</taxon>
        <taxon>metagenomes</taxon>
        <taxon>ecological metagenomes</taxon>
    </lineage>
</organism>
<accession>X0S9C0</accession>
<sequence>MQGYIDQGLMAGITTLVARYGSVVHFRKFGFQDLETKKPVASDTIFRIYSMTKPITTAALMMLYEQGLFHLNDPVSKFLPEFKTVKVWVKEDKLVSPEREITMHDLLTHTAGLSYGDDENSPVDPLYKEADLWASDITCEEMVRRIASLPLRYHPGQVWCYSVATDVVGRLVEIFSDTSLAEYFDEKILRPLKMTDTGFSVPPEKADRFASLYGLTEEGSLGPIDTSEYGDFFNVKLFSGGHGLVSTAEDYLRFAQLILNRGVLGDVRLLGRKTIELITMNHLPQTLLPLKMGDELMPGLGFGLGFSVILDISQANIMGSVGTFQWGGWANTHFWIDPQEELIGILMLQYVPSGTYPITNDFRALVYQAIIE</sequence>
<name>X0S9C0_9ZZZZ</name>
<protein>
    <recommendedName>
        <fullName evidence="1">Beta-lactamase-related domain-containing protein</fullName>
    </recommendedName>
</protein>
<dbReference type="PANTHER" id="PTHR43283">
    <property type="entry name" value="BETA-LACTAMASE-RELATED"/>
    <property type="match status" value="1"/>
</dbReference>
<comment type="caution">
    <text evidence="2">The sequence shown here is derived from an EMBL/GenBank/DDBJ whole genome shotgun (WGS) entry which is preliminary data.</text>
</comment>
<dbReference type="AlphaFoldDB" id="X0S9C0"/>
<evidence type="ECO:0000313" key="2">
    <source>
        <dbReference type="EMBL" id="GAF77614.1"/>
    </source>
</evidence>
<gene>
    <name evidence="2" type="ORF">S01H1_15947</name>
</gene>
<dbReference type="InterPro" id="IPR012338">
    <property type="entry name" value="Beta-lactam/transpept-like"/>
</dbReference>
<proteinExistence type="predicted"/>
<dbReference type="EMBL" id="BARS01008358">
    <property type="protein sequence ID" value="GAF77614.1"/>
    <property type="molecule type" value="Genomic_DNA"/>
</dbReference>
<dbReference type="Gene3D" id="3.40.710.10">
    <property type="entry name" value="DD-peptidase/beta-lactamase superfamily"/>
    <property type="match status" value="1"/>
</dbReference>
<evidence type="ECO:0000259" key="1">
    <source>
        <dbReference type="Pfam" id="PF00144"/>
    </source>
</evidence>
<dbReference type="InterPro" id="IPR001466">
    <property type="entry name" value="Beta-lactam-related"/>
</dbReference>
<dbReference type="InterPro" id="IPR050789">
    <property type="entry name" value="Diverse_Enzym_Activities"/>
</dbReference>
<dbReference type="PANTHER" id="PTHR43283:SF3">
    <property type="entry name" value="BETA-LACTAMASE FAMILY PROTEIN (AFU_ORTHOLOGUE AFUA_5G07500)"/>
    <property type="match status" value="1"/>
</dbReference>